<organism evidence="1 2">
    <name type="scientific">Fusarium acuminatum</name>
    <dbReference type="NCBI Taxonomy" id="5515"/>
    <lineage>
        <taxon>Eukaryota</taxon>
        <taxon>Fungi</taxon>
        <taxon>Dikarya</taxon>
        <taxon>Ascomycota</taxon>
        <taxon>Pezizomycotina</taxon>
        <taxon>Sordariomycetes</taxon>
        <taxon>Hypocreomycetidae</taxon>
        <taxon>Hypocreales</taxon>
        <taxon>Nectriaceae</taxon>
        <taxon>Fusarium</taxon>
        <taxon>Fusarium tricinctum species complex</taxon>
    </lineage>
</organism>
<dbReference type="Proteomes" id="UP001489902">
    <property type="component" value="Chromosome 2"/>
</dbReference>
<accession>A0ABZ2WNK9</accession>
<gene>
    <name evidence="1" type="ORF">QYS62_003121</name>
</gene>
<evidence type="ECO:0000313" key="1">
    <source>
        <dbReference type="EMBL" id="WZH42131.1"/>
    </source>
</evidence>
<evidence type="ECO:0000313" key="2">
    <source>
        <dbReference type="Proteomes" id="UP001489902"/>
    </source>
</evidence>
<reference evidence="1 2" key="1">
    <citation type="submission" date="2024-04" db="EMBL/GenBank/DDBJ databases">
        <title>Complete genome sequence of Fusarium acuminatum.</title>
        <authorList>
            <person name="Lan B."/>
        </authorList>
    </citation>
    <scope>NUCLEOTIDE SEQUENCE [LARGE SCALE GENOMIC DNA]</scope>
    <source>
        <strain evidence="1">1A</strain>
    </source>
</reference>
<protein>
    <submittedName>
        <fullName evidence="1">Uncharacterized protein</fullName>
    </submittedName>
</protein>
<name>A0ABZ2WNK9_9HYPO</name>
<proteinExistence type="predicted"/>
<sequence length="184" mass="20112">MLDKRQEISISSKSSLPFHIDIQQPRDGPHILQSKGLDESPTQDLRELIRLQTVAISTLERSTRLPGESIALLQYHTQENQSASGTSTRREAMHDNDLRSANSVQANAVASMSSDLLNQARKDVFAVHTCNLENITVGKGSQQTIILEGGGSMRASNITTGDGSVQFIGKLSDATLQKIVRSWN</sequence>
<dbReference type="EMBL" id="CP151261">
    <property type="protein sequence ID" value="WZH42131.1"/>
    <property type="molecule type" value="Genomic_DNA"/>
</dbReference>
<keyword evidence="2" id="KW-1185">Reference proteome</keyword>